<name>A0A1C7MRV7_GRIFR</name>
<proteinExistence type="predicted"/>
<comment type="caution">
    <text evidence="1">The sequence shown here is derived from an EMBL/GenBank/DDBJ whole genome shotgun (WGS) entry which is preliminary data.</text>
</comment>
<dbReference type="OrthoDB" id="407410at2759"/>
<dbReference type="PROSITE" id="PS51386">
    <property type="entry name" value="RINT1_TIP20"/>
    <property type="match status" value="1"/>
</dbReference>
<feature type="non-terminal residue" evidence="1">
    <location>
        <position position="1"/>
    </location>
</feature>
<dbReference type="GO" id="GO:0060628">
    <property type="term" value="P:regulation of ER to Golgi vesicle-mediated transport"/>
    <property type="evidence" value="ECO:0007669"/>
    <property type="project" value="TreeGrafter"/>
</dbReference>
<dbReference type="AlphaFoldDB" id="A0A1C7MRV7"/>
<dbReference type="PANTHER" id="PTHR13520:SF0">
    <property type="entry name" value="RAD50-INTERACTING PROTEIN 1"/>
    <property type="match status" value="1"/>
</dbReference>
<evidence type="ECO:0000313" key="2">
    <source>
        <dbReference type="Proteomes" id="UP000092993"/>
    </source>
</evidence>
<protein>
    <submittedName>
        <fullName evidence="1">RAD50-interacting protein 1</fullName>
    </submittedName>
</protein>
<dbReference type="GO" id="GO:0070939">
    <property type="term" value="C:Dsl1/NZR complex"/>
    <property type="evidence" value="ECO:0007669"/>
    <property type="project" value="InterPro"/>
</dbReference>
<keyword evidence="2" id="KW-1185">Reference proteome</keyword>
<dbReference type="InterPro" id="IPR042042">
    <property type="entry name" value="Tip20p_domB"/>
</dbReference>
<dbReference type="OMA" id="VWEEPRR"/>
<sequence length="862" mass="96646">IRLLLQHTTPEDSEQRVLGYLNSTFKSLQDLEDYPDLENTVQQARQQKDDLHAKCLAQSQTEVDTLIASSRSSAEAQLHTAQELSLLRHSLADELSYLSQELVSSLSGTDGKPTLLEDLETLHRNLKELESVKGYVQVIEHALKLSASNTQMSSSEAAVEQIQSSSAVTVTEYEALQRFVISARTACAEVQDVVGQQKLHILDFLEEIRARTWRNMKGVLSTSLLSAAEKLHWPIPVDYVSAAVEDRRAFESAFSNLLKLQTIGAKLHASEGHDVEKEGLYPIQALVQPISLRFKYHFEGTRQTNRLDKPEWYFTHIVNEAHQHRAFMEAVIQPMLASTEYREVIAWHEFTFLLLPLLSRKLRRTIPSLLSHPPILAHTIYQALAFDSTLRDEGFDMSGIYASKMTSAGEDDKWEGISEKEWFEAWVEGERKCGCSFRVQAQFDWLTYPYPPVAMDQYMDVISAPDAWHIANDGEDDDATVIDRDLRPTNSARRVKALVEQVTDRYSPLPKFIHRTRFLIAVQLPLLESYHSRISSSLDAFETLSSTFMRAVPGALGAGDGSGRAGDSRRLTSGVEGVQRLCKALVSAKYLAATMEAGARIWCVLFSFDIFFLELWAEINHKASLRSRAESVASLPRPKDQEHEDEPLEGTIFEELVTQYAALAARAEDMIVQCVCGEVEVGLKAHLSGGSTFVFSCYHVPFVFPDFRYLQSSHTNVATAAADDIALSPALLGPIALLSSHLSFLWATLPRATATALYRRIASAIALHILQRQIMYSGQGRINLQEGRGILAECELWLETCRIALGHGERARAEGPWRQLLEAGRLVGAEGAAWQRLLSETFGLKGTRSGRRQWQRLWDSRS</sequence>
<dbReference type="EMBL" id="LUGG01000001">
    <property type="protein sequence ID" value="OBZ79146.1"/>
    <property type="molecule type" value="Genomic_DNA"/>
</dbReference>
<dbReference type="STRING" id="5627.A0A1C7MRV7"/>
<reference evidence="1 2" key="1">
    <citation type="submission" date="2016-03" db="EMBL/GenBank/DDBJ databases">
        <title>Whole genome sequencing of Grifola frondosa 9006-11.</title>
        <authorList>
            <person name="Min B."/>
            <person name="Park H."/>
            <person name="Kim J.-G."/>
            <person name="Cho H."/>
            <person name="Oh Y.-L."/>
            <person name="Kong W.-S."/>
            <person name="Choi I.-G."/>
        </authorList>
    </citation>
    <scope>NUCLEOTIDE SEQUENCE [LARGE SCALE GENOMIC DNA]</scope>
    <source>
        <strain evidence="1 2">9006-11</strain>
    </source>
</reference>
<dbReference type="Proteomes" id="UP000092993">
    <property type="component" value="Unassembled WGS sequence"/>
</dbReference>
<accession>A0A1C7MRV7</accession>
<dbReference type="Pfam" id="PF04437">
    <property type="entry name" value="RINT1_TIP1"/>
    <property type="match status" value="2"/>
</dbReference>
<dbReference type="GO" id="GO:0006890">
    <property type="term" value="P:retrograde vesicle-mediated transport, Golgi to endoplasmic reticulum"/>
    <property type="evidence" value="ECO:0007669"/>
    <property type="project" value="InterPro"/>
</dbReference>
<dbReference type="GO" id="GO:0006888">
    <property type="term" value="P:endoplasmic reticulum to Golgi vesicle-mediated transport"/>
    <property type="evidence" value="ECO:0007669"/>
    <property type="project" value="InterPro"/>
</dbReference>
<dbReference type="InterPro" id="IPR007528">
    <property type="entry name" value="RINT1_Tip20"/>
</dbReference>
<dbReference type="PANTHER" id="PTHR13520">
    <property type="entry name" value="RAD50-INTERACTING PROTEIN 1 RINT-1"/>
    <property type="match status" value="1"/>
</dbReference>
<evidence type="ECO:0000313" key="1">
    <source>
        <dbReference type="EMBL" id="OBZ79146.1"/>
    </source>
</evidence>
<dbReference type="Gene3D" id="1.20.58.1420">
    <property type="entry name" value="Dsl1p vesicle tethering complex, Tip20p subunit, domain B"/>
    <property type="match status" value="1"/>
</dbReference>
<organism evidence="1 2">
    <name type="scientific">Grifola frondosa</name>
    <name type="common">Maitake</name>
    <name type="synonym">Polyporus frondosus</name>
    <dbReference type="NCBI Taxonomy" id="5627"/>
    <lineage>
        <taxon>Eukaryota</taxon>
        <taxon>Fungi</taxon>
        <taxon>Dikarya</taxon>
        <taxon>Basidiomycota</taxon>
        <taxon>Agaricomycotina</taxon>
        <taxon>Agaricomycetes</taxon>
        <taxon>Polyporales</taxon>
        <taxon>Grifolaceae</taxon>
        <taxon>Grifola</taxon>
    </lineage>
</organism>
<gene>
    <name evidence="1" type="primary">RINT1</name>
    <name evidence="1" type="ORF">A0H81_00452</name>
</gene>